<feature type="transmembrane region" description="Helical" evidence="1">
    <location>
        <begin position="166"/>
        <end position="185"/>
    </location>
</feature>
<dbReference type="InterPro" id="IPR010699">
    <property type="entry name" value="DUF1275"/>
</dbReference>
<accession>A0ABQ4BZQ3</accession>
<dbReference type="Proteomes" id="UP000624325">
    <property type="component" value="Unassembled WGS sequence"/>
</dbReference>
<keyword evidence="1" id="KW-1133">Transmembrane helix</keyword>
<evidence type="ECO:0000313" key="2">
    <source>
        <dbReference type="EMBL" id="GIF55540.1"/>
    </source>
</evidence>
<evidence type="ECO:0000256" key="1">
    <source>
        <dbReference type="SAM" id="Phobius"/>
    </source>
</evidence>
<comment type="caution">
    <text evidence="2">The sequence shown here is derived from an EMBL/GenBank/DDBJ whole genome shotgun (WGS) entry which is preliminary data.</text>
</comment>
<organism evidence="2 3">
    <name type="scientific">Asanoa iriomotensis</name>
    <dbReference type="NCBI Taxonomy" id="234613"/>
    <lineage>
        <taxon>Bacteria</taxon>
        <taxon>Bacillati</taxon>
        <taxon>Actinomycetota</taxon>
        <taxon>Actinomycetes</taxon>
        <taxon>Micromonosporales</taxon>
        <taxon>Micromonosporaceae</taxon>
        <taxon>Asanoa</taxon>
    </lineage>
</organism>
<feature type="transmembrane region" description="Helical" evidence="1">
    <location>
        <begin position="119"/>
        <end position="139"/>
    </location>
</feature>
<evidence type="ECO:0008006" key="4">
    <source>
        <dbReference type="Google" id="ProtNLM"/>
    </source>
</evidence>
<protein>
    <recommendedName>
        <fullName evidence="4">DUF1275 domain-containing protein</fullName>
    </recommendedName>
</protein>
<keyword evidence="3" id="KW-1185">Reference proteome</keyword>
<evidence type="ECO:0000313" key="3">
    <source>
        <dbReference type="Proteomes" id="UP000624325"/>
    </source>
</evidence>
<keyword evidence="1" id="KW-0812">Transmembrane</keyword>
<feature type="transmembrane region" description="Helical" evidence="1">
    <location>
        <begin position="191"/>
        <end position="210"/>
    </location>
</feature>
<dbReference type="Pfam" id="PF06912">
    <property type="entry name" value="DUF1275"/>
    <property type="match status" value="1"/>
</dbReference>
<dbReference type="PANTHER" id="PTHR37314">
    <property type="entry name" value="SLR0142 PROTEIN"/>
    <property type="match status" value="1"/>
</dbReference>
<sequence>MFVVLAGLARRGGRRVTPLSLAACAGAVDLTAIVGLGGAFASVVTGNLVTAGLGIGATDDHAFAAPAVAVGAYAAGVAVALRLPRFRWPGHLVIELALLGALTAGWIATDGSPGRTARLLLLATGSVAMGVQSVVARWLHESTTYLTGTLTGAVHDLVTGRSGTRAAALGQLAALTAGATVAAALLTAARWSAPLLALALLVLAMLSHRLRPARWKVPDR</sequence>
<gene>
    <name evidence="2" type="ORF">Air01nite_16350</name>
</gene>
<dbReference type="PANTHER" id="PTHR37314:SF4">
    <property type="entry name" value="UPF0700 TRANSMEMBRANE PROTEIN YOAK"/>
    <property type="match status" value="1"/>
</dbReference>
<dbReference type="EMBL" id="BONC01000008">
    <property type="protein sequence ID" value="GIF55540.1"/>
    <property type="molecule type" value="Genomic_DNA"/>
</dbReference>
<reference evidence="2 3" key="1">
    <citation type="submission" date="2021-01" db="EMBL/GenBank/DDBJ databases">
        <title>Whole genome shotgun sequence of Asanoa iriomotensis NBRC 100142.</title>
        <authorList>
            <person name="Komaki H."/>
            <person name="Tamura T."/>
        </authorList>
    </citation>
    <scope>NUCLEOTIDE SEQUENCE [LARGE SCALE GENOMIC DNA]</scope>
    <source>
        <strain evidence="2 3">NBRC 100142</strain>
    </source>
</reference>
<feature type="transmembrane region" description="Helical" evidence="1">
    <location>
        <begin position="88"/>
        <end position="107"/>
    </location>
</feature>
<keyword evidence="1" id="KW-0472">Membrane</keyword>
<feature type="transmembrane region" description="Helical" evidence="1">
    <location>
        <begin position="63"/>
        <end position="81"/>
    </location>
</feature>
<feature type="transmembrane region" description="Helical" evidence="1">
    <location>
        <begin position="21"/>
        <end position="43"/>
    </location>
</feature>
<proteinExistence type="predicted"/>
<name>A0ABQ4BZQ3_9ACTN</name>